<evidence type="ECO:0000313" key="6">
    <source>
        <dbReference type="Proteomes" id="UP000283523"/>
    </source>
</evidence>
<comment type="catalytic activity">
    <reaction evidence="1">
        <text>D-glucarate = 5-dehydro-4-deoxy-D-glucarate + H2O</text>
        <dbReference type="Rhea" id="RHEA:14573"/>
        <dbReference type="ChEBI" id="CHEBI:15377"/>
        <dbReference type="ChEBI" id="CHEBI:30612"/>
        <dbReference type="ChEBI" id="CHEBI:42819"/>
        <dbReference type="EC" id="4.2.1.40"/>
    </reaction>
</comment>
<dbReference type="EC" id="4.2.1.40" evidence="3"/>
<dbReference type="SFLD" id="SFLDS00001">
    <property type="entry name" value="Enolase"/>
    <property type="match status" value="1"/>
</dbReference>
<dbReference type="Gene3D" id="3.20.20.120">
    <property type="entry name" value="Enolase-like C-terminal domain"/>
    <property type="match status" value="1"/>
</dbReference>
<dbReference type="InterPro" id="IPR013341">
    <property type="entry name" value="Mandelate_racemase_N_dom"/>
</dbReference>
<dbReference type="SMART" id="SM00922">
    <property type="entry name" value="MR_MLE"/>
    <property type="match status" value="1"/>
</dbReference>
<gene>
    <name evidence="5" type="ORF">DYU11_02795</name>
</gene>
<sequence length="401" mass="44848">MKIVDLRTRCVAIPLNAQLRHNTGVHPGYFLRTILELITDEGVVGLGEVGGGDQRGALQKLKPRIIGLDPFQLEVMKLKVLRSIYYMSNARLYAALEMACLDIQGKVLNRPLSDLLGGRVRDEVPFIAYLFWRYDRPAGGGTASRNDETAEDLAAFCEELHHTLGVKAMKLKAGVMAPREEVRVLELCRQRLGDDFGLRIDPNGLWSVPTAVQMGRIMEDLRLEYFEDPSWGLNGNATVRQQVRIPIATNMYPARFDDLAPAIKMGAVDIVLTDIHYWEGPRGVKDLAAVCNVFNLGVAMHSGAEFGIELAAMIHTAATIPHMTFAGDAHYHYLTDDIIEGGLMKYENGCIKVPTGPGLGVSLDEDKMKHYEKYYEEKGDYYARFHQDPYRPDWYPTVGGM</sequence>
<reference evidence="5 6" key="1">
    <citation type="submission" date="2018-08" db="EMBL/GenBank/DDBJ databases">
        <title>Fibrisoma montanum sp. nov., isolated from Danxia mountain soil.</title>
        <authorList>
            <person name="Huang Y."/>
        </authorList>
    </citation>
    <scope>NUCLEOTIDE SEQUENCE [LARGE SCALE GENOMIC DNA]</scope>
    <source>
        <strain evidence="5 6">HYT19</strain>
    </source>
</reference>
<evidence type="ECO:0000256" key="3">
    <source>
        <dbReference type="ARBA" id="ARBA00011973"/>
    </source>
</evidence>
<protein>
    <recommendedName>
        <fullName evidence="3">glucarate dehydratase</fullName>
        <ecNumber evidence="3">4.2.1.40</ecNumber>
    </recommendedName>
</protein>
<dbReference type="EMBL" id="QXED01000001">
    <property type="protein sequence ID" value="RIV27257.1"/>
    <property type="molecule type" value="Genomic_DNA"/>
</dbReference>
<dbReference type="InterPro" id="IPR013342">
    <property type="entry name" value="Mandelate_racemase_C"/>
</dbReference>
<keyword evidence="6" id="KW-1185">Reference proteome</keyword>
<accession>A0A418MIL8</accession>
<dbReference type="GO" id="GO:0016854">
    <property type="term" value="F:racemase and epimerase activity"/>
    <property type="evidence" value="ECO:0007669"/>
    <property type="project" value="UniProtKB-ARBA"/>
</dbReference>
<dbReference type="Gene3D" id="3.30.390.10">
    <property type="entry name" value="Enolase-like, N-terminal domain"/>
    <property type="match status" value="1"/>
</dbReference>
<dbReference type="GO" id="GO:0008872">
    <property type="term" value="F:glucarate dehydratase activity"/>
    <property type="evidence" value="ECO:0007669"/>
    <property type="project" value="UniProtKB-EC"/>
</dbReference>
<dbReference type="SUPFAM" id="SSF54826">
    <property type="entry name" value="Enolase N-terminal domain-like"/>
    <property type="match status" value="1"/>
</dbReference>
<name>A0A418MIL8_9BACT</name>
<dbReference type="RefSeq" id="WP_119666108.1">
    <property type="nucleotide sequence ID" value="NZ_QXED01000001.1"/>
</dbReference>
<dbReference type="Pfam" id="PF13378">
    <property type="entry name" value="MR_MLE_C"/>
    <property type="match status" value="1"/>
</dbReference>
<evidence type="ECO:0000259" key="4">
    <source>
        <dbReference type="SMART" id="SM00922"/>
    </source>
</evidence>
<dbReference type="AlphaFoldDB" id="A0A418MIL8"/>
<evidence type="ECO:0000313" key="5">
    <source>
        <dbReference type="EMBL" id="RIV27257.1"/>
    </source>
</evidence>
<dbReference type="InterPro" id="IPR036849">
    <property type="entry name" value="Enolase-like_C_sf"/>
</dbReference>
<dbReference type="SFLD" id="SFLDG00055">
    <property type="entry name" value="glucarate_dehydratase"/>
    <property type="match status" value="1"/>
</dbReference>
<dbReference type="OrthoDB" id="9775391at2"/>
<feature type="domain" description="Mandelate racemase/muconate lactonizing enzyme C-terminal" evidence="4">
    <location>
        <begin position="150"/>
        <end position="246"/>
    </location>
</feature>
<dbReference type="Proteomes" id="UP000283523">
    <property type="component" value="Unassembled WGS sequence"/>
</dbReference>
<dbReference type="InterPro" id="IPR029065">
    <property type="entry name" value="Enolase_C-like"/>
</dbReference>
<comment type="caution">
    <text evidence="5">The sequence shown here is derived from an EMBL/GenBank/DDBJ whole genome shotgun (WGS) entry which is preliminary data.</text>
</comment>
<evidence type="ECO:0000256" key="2">
    <source>
        <dbReference type="ARBA" id="ARBA00005183"/>
    </source>
</evidence>
<dbReference type="Pfam" id="PF02746">
    <property type="entry name" value="MR_MLE_N"/>
    <property type="match status" value="1"/>
</dbReference>
<dbReference type="PANTHER" id="PTHR48080">
    <property type="entry name" value="D-GALACTONATE DEHYDRATASE-RELATED"/>
    <property type="match status" value="1"/>
</dbReference>
<organism evidence="5 6">
    <name type="scientific">Fibrisoma montanum</name>
    <dbReference type="NCBI Taxonomy" id="2305895"/>
    <lineage>
        <taxon>Bacteria</taxon>
        <taxon>Pseudomonadati</taxon>
        <taxon>Bacteroidota</taxon>
        <taxon>Cytophagia</taxon>
        <taxon>Cytophagales</taxon>
        <taxon>Spirosomataceae</taxon>
        <taxon>Fibrisoma</taxon>
    </lineage>
</organism>
<evidence type="ECO:0000256" key="1">
    <source>
        <dbReference type="ARBA" id="ARBA00001426"/>
    </source>
</evidence>
<comment type="pathway">
    <text evidence="2">Carbohydrate acid metabolism; D-glucarate degradation; 2,5-dioxopentanoate from D-glucarate: step 1/2.</text>
</comment>
<dbReference type="InterPro" id="IPR034593">
    <property type="entry name" value="DgoD-like"/>
</dbReference>
<dbReference type="SUPFAM" id="SSF51604">
    <property type="entry name" value="Enolase C-terminal domain-like"/>
    <property type="match status" value="1"/>
</dbReference>
<dbReference type="PANTHER" id="PTHR48080:SF4">
    <property type="entry name" value="GLUCARATE DEHYDRATASE"/>
    <property type="match status" value="1"/>
</dbReference>
<dbReference type="InterPro" id="IPR029017">
    <property type="entry name" value="Enolase-like_N"/>
</dbReference>
<proteinExistence type="predicted"/>